<proteinExistence type="predicted"/>
<name>A0A6A4T316_SCOMX</name>
<dbReference type="Proteomes" id="UP000438429">
    <property type="component" value="Unassembled WGS sequence"/>
</dbReference>
<dbReference type="AlphaFoldDB" id="A0A6A4T316"/>
<protein>
    <submittedName>
        <fullName evidence="1">Uncharacterized protein</fullName>
    </submittedName>
</protein>
<evidence type="ECO:0000313" key="2">
    <source>
        <dbReference type="Proteomes" id="UP000438429"/>
    </source>
</evidence>
<sequence>MRNVCCQHGSHERCYPSYCAHDIPDTTFNTYMVCPFGHETAFNHCVQSPGDKYQSDLFSSSQSRIALLSDLTLGDAKPDEDLGDVHSQTVLKSTIRISIFSNPLNVIHF</sequence>
<gene>
    <name evidence="1" type="ORF">F2P81_007740</name>
</gene>
<comment type="caution">
    <text evidence="1">The sequence shown here is derived from an EMBL/GenBank/DDBJ whole genome shotgun (WGS) entry which is preliminary data.</text>
</comment>
<organism evidence="1 2">
    <name type="scientific">Scophthalmus maximus</name>
    <name type="common">Turbot</name>
    <name type="synonym">Psetta maxima</name>
    <dbReference type="NCBI Taxonomy" id="52904"/>
    <lineage>
        <taxon>Eukaryota</taxon>
        <taxon>Metazoa</taxon>
        <taxon>Chordata</taxon>
        <taxon>Craniata</taxon>
        <taxon>Vertebrata</taxon>
        <taxon>Euteleostomi</taxon>
        <taxon>Actinopterygii</taxon>
        <taxon>Neopterygii</taxon>
        <taxon>Teleostei</taxon>
        <taxon>Neoteleostei</taxon>
        <taxon>Acanthomorphata</taxon>
        <taxon>Carangaria</taxon>
        <taxon>Pleuronectiformes</taxon>
        <taxon>Pleuronectoidei</taxon>
        <taxon>Scophthalmidae</taxon>
        <taxon>Scophthalmus</taxon>
    </lineage>
</organism>
<dbReference type="EMBL" id="VEVO01000007">
    <property type="protein sequence ID" value="KAF0039505.1"/>
    <property type="molecule type" value="Genomic_DNA"/>
</dbReference>
<evidence type="ECO:0000313" key="1">
    <source>
        <dbReference type="EMBL" id="KAF0039505.1"/>
    </source>
</evidence>
<accession>A0A6A4T316</accession>
<reference evidence="1 2" key="1">
    <citation type="submission" date="2019-06" db="EMBL/GenBank/DDBJ databases">
        <title>Draft genomes of female and male turbot (Scophthalmus maximus).</title>
        <authorList>
            <person name="Xu H."/>
            <person name="Xu X.-W."/>
            <person name="Shao C."/>
            <person name="Chen S."/>
        </authorList>
    </citation>
    <scope>NUCLEOTIDE SEQUENCE [LARGE SCALE GENOMIC DNA]</scope>
    <source>
        <strain evidence="1">Ysfricsl-2016a</strain>
        <tissue evidence="1">Blood</tissue>
    </source>
</reference>